<reference evidence="3" key="1">
    <citation type="journal article" date="2012" name="Science">
        <title>The Paleozoic origin of enzymatic lignin decomposition reconstructed from 31 fungal genomes.</title>
        <authorList>
            <person name="Floudas D."/>
            <person name="Binder M."/>
            <person name="Riley R."/>
            <person name="Barry K."/>
            <person name="Blanchette R.A."/>
            <person name="Henrissat B."/>
            <person name="Martinez A.T."/>
            <person name="Otillar R."/>
            <person name="Spatafora J.W."/>
            <person name="Yadav J.S."/>
            <person name="Aerts A."/>
            <person name="Benoit I."/>
            <person name="Boyd A."/>
            <person name="Carlson A."/>
            <person name="Copeland A."/>
            <person name="Coutinho P.M."/>
            <person name="de Vries R.P."/>
            <person name="Ferreira P."/>
            <person name="Findley K."/>
            <person name="Foster B."/>
            <person name="Gaskell J."/>
            <person name="Glotzer D."/>
            <person name="Gorecki P."/>
            <person name="Heitman J."/>
            <person name="Hesse C."/>
            <person name="Hori C."/>
            <person name="Igarashi K."/>
            <person name="Jurgens J.A."/>
            <person name="Kallen N."/>
            <person name="Kersten P."/>
            <person name="Kohler A."/>
            <person name="Kuees U."/>
            <person name="Kumar T.K.A."/>
            <person name="Kuo A."/>
            <person name="LaButti K."/>
            <person name="Larrondo L.F."/>
            <person name="Lindquist E."/>
            <person name="Ling A."/>
            <person name="Lombard V."/>
            <person name="Lucas S."/>
            <person name="Lundell T."/>
            <person name="Martin R."/>
            <person name="McLaughlin D.J."/>
            <person name="Morgenstern I."/>
            <person name="Morin E."/>
            <person name="Murat C."/>
            <person name="Nagy L.G."/>
            <person name="Nolan M."/>
            <person name="Ohm R.A."/>
            <person name="Patyshakuliyeva A."/>
            <person name="Rokas A."/>
            <person name="Ruiz-Duenas F.J."/>
            <person name="Sabat G."/>
            <person name="Salamov A."/>
            <person name="Samejima M."/>
            <person name="Schmutz J."/>
            <person name="Slot J.C."/>
            <person name="St John F."/>
            <person name="Stenlid J."/>
            <person name="Sun H."/>
            <person name="Sun S."/>
            <person name="Syed K."/>
            <person name="Tsang A."/>
            <person name="Wiebenga A."/>
            <person name="Young D."/>
            <person name="Pisabarro A."/>
            <person name="Eastwood D.C."/>
            <person name="Martin F."/>
            <person name="Cullen D."/>
            <person name="Grigoriev I.V."/>
            <person name="Hibbett D.S."/>
        </authorList>
    </citation>
    <scope>NUCLEOTIDE SEQUENCE [LARGE SCALE GENOMIC DNA]</scope>
    <source>
        <strain evidence="3">RWD-64-598 SS2</strain>
    </source>
</reference>
<protein>
    <recommendedName>
        <fullName evidence="1">F-box domain-containing protein</fullName>
    </recommendedName>
</protein>
<comment type="caution">
    <text evidence="2">The sequence shown here is derived from an EMBL/GenBank/DDBJ whole genome shotgun (WGS) entry which is preliminary data.</text>
</comment>
<dbReference type="InterPro" id="IPR001810">
    <property type="entry name" value="F-box_dom"/>
</dbReference>
<keyword evidence="3" id="KW-1185">Reference proteome</keyword>
<evidence type="ECO:0000313" key="3">
    <source>
        <dbReference type="Proteomes" id="UP000053558"/>
    </source>
</evidence>
<evidence type="ECO:0000313" key="2">
    <source>
        <dbReference type="EMBL" id="EIW79573.1"/>
    </source>
</evidence>
<dbReference type="EMBL" id="JH711580">
    <property type="protein sequence ID" value="EIW79573.1"/>
    <property type="molecule type" value="Genomic_DNA"/>
</dbReference>
<sequence>MSLINVPHELLVLIVQHTDIQTILSLQKTCRALYNATQDKQLWLIFLQRLVHSKNAPLHCLLQKFNSLTSQQVQALACRSAYLCDAWAHNSLTARHIIRSDLPRSVTWLKLVEGRWLLVASMDTMCSRLEVYDISATGKGIFGPLAGCYLSGPITSGEADIRNGQLRAAVAVDARVPQLQVMLLHEMEGVHCFAKAITLTGYGEVMLLYEDIVVCGIKDNIATPHVVCLDSNHSHRLETVPDNKGTRKKACIWNGMIVTVGVIDVKLYNLPSSEKPPVLCQTLLLPISMSGELEEVSFSTGHAPSFSAPFSRSSLCTGLSWIRPVVVPEDANETPDLGNIAQLTLSRCQDPEPIAEYELTEPRAFANSFDTTSFTTGGSGYRALYVHMTSESCIQFLSLFPEPVLGPTLECHDALPSLSSFPQIDYDDALGIVVIGNLAGELAIVDLVGTSLESVFEGERVPSTSNDGTSGLVPTSRIPIDVVPSPWNWSVDMCTEVYEELLISDHIASIESSELDSLPENWRDQGPLRCLIHRCEDVPFREDLSFELSHTFEYIGRAHLILYDSMIHRTLLSKGGLYFLHEGGYQADNFFVFPGGTTLNSILACIRESPHTDFSILDLEEVIMRSWTTIDKEDNMSGFAVAERRDHSRNRFEDMRLAEDEEIGEVRNDKEGRWKAQVPALPALRNAIPLQDVSMSEVQGDGSVLARL</sequence>
<dbReference type="AlphaFoldDB" id="A0A5M3MKG6"/>
<dbReference type="InterPro" id="IPR036047">
    <property type="entry name" value="F-box-like_dom_sf"/>
</dbReference>
<dbReference type="SMART" id="SM00256">
    <property type="entry name" value="FBOX"/>
    <property type="match status" value="1"/>
</dbReference>
<gene>
    <name evidence="2" type="ORF">CONPUDRAFT_166320</name>
</gene>
<proteinExistence type="predicted"/>
<dbReference type="GeneID" id="19205519"/>
<name>A0A5M3MKG6_CONPW</name>
<accession>A0A5M3MKG6</accession>
<dbReference type="PROSITE" id="PS50181">
    <property type="entry name" value="FBOX"/>
    <property type="match status" value="1"/>
</dbReference>
<dbReference type="KEGG" id="cput:CONPUDRAFT_166320"/>
<dbReference type="OrthoDB" id="2786194at2759"/>
<dbReference type="Proteomes" id="UP000053558">
    <property type="component" value="Unassembled WGS sequence"/>
</dbReference>
<dbReference type="RefSeq" id="XP_007769963.1">
    <property type="nucleotide sequence ID" value="XM_007771773.1"/>
</dbReference>
<feature type="domain" description="F-box" evidence="1">
    <location>
        <begin position="1"/>
        <end position="46"/>
    </location>
</feature>
<evidence type="ECO:0000259" key="1">
    <source>
        <dbReference type="PROSITE" id="PS50181"/>
    </source>
</evidence>
<dbReference type="SUPFAM" id="SSF81383">
    <property type="entry name" value="F-box domain"/>
    <property type="match status" value="1"/>
</dbReference>
<dbReference type="Pfam" id="PF12937">
    <property type="entry name" value="F-box-like"/>
    <property type="match status" value="1"/>
</dbReference>
<organism evidence="2 3">
    <name type="scientific">Coniophora puteana (strain RWD-64-598)</name>
    <name type="common">Brown rot fungus</name>
    <dbReference type="NCBI Taxonomy" id="741705"/>
    <lineage>
        <taxon>Eukaryota</taxon>
        <taxon>Fungi</taxon>
        <taxon>Dikarya</taxon>
        <taxon>Basidiomycota</taxon>
        <taxon>Agaricomycotina</taxon>
        <taxon>Agaricomycetes</taxon>
        <taxon>Agaricomycetidae</taxon>
        <taxon>Boletales</taxon>
        <taxon>Coniophorineae</taxon>
        <taxon>Coniophoraceae</taxon>
        <taxon>Coniophora</taxon>
    </lineage>
</organism>